<evidence type="ECO:0000259" key="5">
    <source>
        <dbReference type="Pfam" id="PF04542"/>
    </source>
</evidence>
<dbReference type="Gene3D" id="1.10.1740.10">
    <property type="match status" value="1"/>
</dbReference>
<dbReference type="PANTHER" id="PTHR43133:SF51">
    <property type="entry name" value="RNA POLYMERASE SIGMA FACTOR"/>
    <property type="match status" value="1"/>
</dbReference>
<feature type="domain" description="RNA polymerase sigma-70 region 2" evidence="5">
    <location>
        <begin position="26"/>
        <end position="90"/>
    </location>
</feature>
<dbReference type="InterPro" id="IPR013324">
    <property type="entry name" value="RNA_pol_sigma_r3/r4-like"/>
</dbReference>
<dbReference type="InterPro" id="IPR013249">
    <property type="entry name" value="RNA_pol_sigma70_r4_t2"/>
</dbReference>
<feature type="domain" description="RNA polymerase sigma factor 70 region 4 type 2" evidence="6">
    <location>
        <begin position="116"/>
        <end position="164"/>
    </location>
</feature>
<name>A0A9X2MPN6_9BACL</name>
<protein>
    <submittedName>
        <fullName evidence="7">RNA polymerase sigma factor</fullName>
    </submittedName>
</protein>
<evidence type="ECO:0000256" key="1">
    <source>
        <dbReference type="ARBA" id="ARBA00010641"/>
    </source>
</evidence>
<dbReference type="InterPro" id="IPR007627">
    <property type="entry name" value="RNA_pol_sigma70_r2"/>
</dbReference>
<evidence type="ECO:0000313" key="8">
    <source>
        <dbReference type="Proteomes" id="UP001141950"/>
    </source>
</evidence>
<evidence type="ECO:0000259" key="6">
    <source>
        <dbReference type="Pfam" id="PF08281"/>
    </source>
</evidence>
<keyword evidence="4" id="KW-0804">Transcription</keyword>
<dbReference type="NCBIfam" id="TIGR02937">
    <property type="entry name" value="sigma70-ECF"/>
    <property type="match status" value="1"/>
</dbReference>
<accession>A0A9X2MPN6</accession>
<keyword evidence="8" id="KW-1185">Reference proteome</keyword>
<dbReference type="RefSeq" id="WP_257444606.1">
    <property type="nucleotide sequence ID" value="NZ_JANIPJ010000005.1"/>
</dbReference>
<comment type="caution">
    <text evidence="7">The sequence shown here is derived from an EMBL/GenBank/DDBJ whole genome shotgun (WGS) entry which is preliminary data.</text>
</comment>
<dbReference type="InterPro" id="IPR036388">
    <property type="entry name" value="WH-like_DNA-bd_sf"/>
</dbReference>
<comment type="similarity">
    <text evidence="1">Belongs to the sigma-70 factor family. ECF subfamily.</text>
</comment>
<dbReference type="InterPro" id="IPR014284">
    <property type="entry name" value="RNA_pol_sigma-70_dom"/>
</dbReference>
<dbReference type="PANTHER" id="PTHR43133">
    <property type="entry name" value="RNA POLYMERASE ECF-TYPE SIGMA FACTO"/>
    <property type="match status" value="1"/>
</dbReference>
<reference evidence="7" key="1">
    <citation type="submission" date="2022-08" db="EMBL/GenBank/DDBJ databases">
        <title>The genomic sequence of strain Paenibacillus sp. SCIV0701.</title>
        <authorList>
            <person name="Zhao H."/>
        </authorList>
    </citation>
    <scope>NUCLEOTIDE SEQUENCE</scope>
    <source>
        <strain evidence="7">SCIV0701</strain>
    </source>
</reference>
<evidence type="ECO:0000256" key="4">
    <source>
        <dbReference type="ARBA" id="ARBA00023163"/>
    </source>
</evidence>
<dbReference type="Pfam" id="PF08281">
    <property type="entry name" value="Sigma70_r4_2"/>
    <property type="match status" value="1"/>
</dbReference>
<dbReference type="SUPFAM" id="SSF88659">
    <property type="entry name" value="Sigma3 and sigma4 domains of RNA polymerase sigma factors"/>
    <property type="match status" value="1"/>
</dbReference>
<dbReference type="InterPro" id="IPR039425">
    <property type="entry name" value="RNA_pol_sigma-70-like"/>
</dbReference>
<evidence type="ECO:0000256" key="2">
    <source>
        <dbReference type="ARBA" id="ARBA00023015"/>
    </source>
</evidence>
<gene>
    <name evidence="7" type="ORF">NQZ67_08550</name>
</gene>
<dbReference type="Proteomes" id="UP001141950">
    <property type="component" value="Unassembled WGS sequence"/>
</dbReference>
<dbReference type="GO" id="GO:0006352">
    <property type="term" value="P:DNA-templated transcription initiation"/>
    <property type="evidence" value="ECO:0007669"/>
    <property type="project" value="InterPro"/>
</dbReference>
<dbReference type="Pfam" id="PF04542">
    <property type="entry name" value="Sigma70_r2"/>
    <property type="match status" value="1"/>
</dbReference>
<dbReference type="SUPFAM" id="SSF88946">
    <property type="entry name" value="Sigma2 domain of RNA polymerase sigma factors"/>
    <property type="match status" value="1"/>
</dbReference>
<dbReference type="GO" id="GO:0016987">
    <property type="term" value="F:sigma factor activity"/>
    <property type="evidence" value="ECO:0007669"/>
    <property type="project" value="UniProtKB-KW"/>
</dbReference>
<keyword evidence="2" id="KW-0805">Transcription regulation</keyword>
<sequence length="190" mass="22553">MSHEEGEQARKSIFDDQETLINRIHQEREKMYGIAFAYLRNEQDALEAIQETVCRVWMKRRGLRDERYFATWMIRILINVCMDERKKRKREQPSENILTGIAAVQQEPSDRVGMAEQVAKLKPKYRMIIVLKYYRDLTITEIGELLDKPDGTIRTWLHKALKEMRMAMNEGEEEIKDGRFTKKGWGRSRG</sequence>
<evidence type="ECO:0000256" key="3">
    <source>
        <dbReference type="ARBA" id="ARBA00023082"/>
    </source>
</evidence>
<dbReference type="EMBL" id="JANIPJ010000005">
    <property type="protein sequence ID" value="MCR2803924.1"/>
    <property type="molecule type" value="Genomic_DNA"/>
</dbReference>
<organism evidence="7 8">
    <name type="scientific">Paenibacillus soyae</name>
    <dbReference type="NCBI Taxonomy" id="2969249"/>
    <lineage>
        <taxon>Bacteria</taxon>
        <taxon>Bacillati</taxon>
        <taxon>Bacillota</taxon>
        <taxon>Bacilli</taxon>
        <taxon>Bacillales</taxon>
        <taxon>Paenibacillaceae</taxon>
        <taxon>Paenibacillus</taxon>
    </lineage>
</organism>
<dbReference type="InterPro" id="IPR013325">
    <property type="entry name" value="RNA_pol_sigma_r2"/>
</dbReference>
<keyword evidence="3" id="KW-0731">Sigma factor</keyword>
<evidence type="ECO:0000313" key="7">
    <source>
        <dbReference type="EMBL" id="MCR2803924.1"/>
    </source>
</evidence>
<proteinExistence type="inferred from homology"/>
<dbReference type="AlphaFoldDB" id="A0A9X2MPN6"/>
<dbReference type="Gene3D" id="1.10.10.10">
    <property type="entry name" value="Winged helix-like DNA-binding domain superfamily/Winged helix DNA-binding domain"/>
    <property type="match status" value="1"/>
</dbReference>
<dbReference type="GO" id="GO:0003677">
    <property type="term" value="F:DNA binding"/>
    <property type="evidence" value="ECO:0007669"/>
    <property type="project" value="InterPro"/>
</dbReference>
<dbReference type="CDD" id="cd06171">
    <property type="entry name" value="Sigma70_r4"/>
    <property type="match status" value="1"/>
</dbReference>